<keyword evidence="2" id="KW-0479">Metal-binding</keyword>
<organism evidence="4 5">
    <name type="scientific">Kineosporia babensis</name>
    <dbReference type="NCBI Taxonomy" id="499548"/>
    <lineage>
        <taxon>Bacteria</taxon>
        <taxon>Bacillati</taxon>
        <taxon>Actinomycetota</taxon>
        <taxon>Actinomycetes</taxon>
        <taxon>Kineosporiales</taxon>
        <taxon>Kineosporiaceae</taxon>
        <taxon>Kineosporia</taxon>
    </lineage>
</organism>
<dbReference type="Proteomes" id="UP001138997">
    <property type="component" value="Unassembled WGS sequence"/>
</dbReference>
<dbReference type="Gene3D" id="3.90.180.10">
    <property type="entry name" value="Medium-chain alcohol dehydrogenases, catalytic domain"/>
    <property type="match status" value="1"/>
</dbReference>
<keyword evidence="2" id="KW-0862">Zinc</keyword>
<keyword evidence="2" id="KW-0560">Oxidoreductase</keyword>
<evidence type="ECO:0000259" key="3">
    <source>
        <dbReference type="SMART" id="SM00829"/>
    </source>
</evidence>
<dbReference type="Pfam" id="PF08240">
    <property type="entry name" value="ADH_N"/>
    <property type="match status" value="1"/>
</dbReference>
<proteinExistence type="inferred from homology"/>
<dbReference type="CDD" id="cd08252">
    <property type="entry name" value="AL_MDR"/>
    <property type="match status" value="1"/>
</dbReference>
<dbReference type="EMBL" id="JAJOMB010000004">
    <property type="protein sequence ID" value="MCD5311115.1"/>
    <property type="molecule type" value="Genomic_DNA"/>
</dbReference>
<comment type="similarity">
    <text evidence="2">Belongs to the zinc-containing alcohol dehydrogenase family. Quinone oxidoreductase subfamily.</text>
</comment>
<sequence>MSSIKAWPVLGGAGDETAFLEVEREVPELRPHDILVRVRAVSVNPVDTKVRAGLAAGATRQLGWDAAGVVEAVGPQAQRFRVGDEVYYAGDITRDGTNAELHAVDERIVGRHPTTLSWPESAALPLTAITAWESLFDHLRLSSTDKGALLVGGAAGGVGSIMIQLAKALTPNVQVIASAAREESREWALRMGADHVIDRDDLPTALRAVAPTGVRWIFSPYTRGNLPIYAQLLQPFGAVVAIDEPENQETLVLKSKSAALHWELMFARITNDAEDVAEQGRLLTKVADLIDEGAVRTTLTRTFEGPVPEALRQAHAVVAAGGAIGKVAVLLP</sequence>
<dbReference type="NCBIfam" id="TIGR02817">
    <property type="entry name" value="adh_fam_1"/>
    <property type="match status" value="1"/>
</dbReference>
<dbReference type="PANTHER" id="PTHR44154">
    <property type="entry name" value="QUINONE OXIDOREDUCTASE"/>
    <property type="match status" value="1"/>
</dbReference>
<dbReference type="Gene3D" id="3.40.50.720">
    <property type="entry name" value="NAD(P)-binding Rossmann-like Domain"/>
    <property type="match status" value="1"/>
</dbReference>
<dbReference type="PANTHER" id="PTHR44154:SF1">
    <property type="entry name" value="QUINONE OXIDOREDUCTASE"/>
    <property type="match status" value="1"/>
</dbReference>
<dbReference type="InterPro" id="IPR014182">
    <property type="entry name" value="ADH_Zn_typ-1"/>
</dbReference>
<dbReference type="SMART" id="SM00829">
    <property type="entry name" value="PKS_ER"/>
    <property type="match status" value="1"/>
</dbReference>
<dbReference type="InterPro" id="IPR013154">
    <property type="entry name" value="ADH-like_N"/>
</dbReference>
<evidence type="ECO:0000313" key="4">
    <source>
        <dbReference type="EMBL" id="MCD5311115.1"/>
    </source>
</evidence>
<dbReference type="InterPro" id="IPR011032">
    <property type="entry name" value="GroES-like_sf"/>
</dbReference>
<dbReference type="SUPFAM" id="SSF50129">
    <property type="entry name" value="GroES-like"/>
    <property type="match status" value="1"/>
</dbReference>
<keyword evidence="1" id="KW-0521">NADP</keyword>
<protein>
    <recommendedName>
        <fullName evidence="2">Zinc-type alcohol dehydrogenase-like protein</fullName>
    </recommendedName>
</protein>
<dbReference type="Pfam" id="PF13602">
    <property type="entry name" value="ADH_zinc_N_2"/>
    <property type="match status" value="1"/>
</dbReference>
<evidence type="ECO:0000256" key="1">
    <source>
        <dbReference type="ARBA" id="ARBA00022857"/>
    </source>
</evidence>
<comment type="caution">
    <text evidence="4">The sequence shown here is derived from an EMBL/GenBank/DDBJ whole genome shotgun (WGS) entry which is preliminary data.</text>
</comment>
<keyword evidence="5" id="KW-1185">Reference proteome</keyword>
<evidence type="ECO:0000256" key="2">
    <source>
        <dbReference type="RuleBase" id="RU364000"/>
    </source>
</evidence>
<feature type="domain" description="Enoyl reductase (ER)" evidence="3">
    <location>
        <begin position="12"/>
        <end position="329"/>
    </location>
</feature>
<evidence type="ECO:0000313" key="5">
    <source>
        <dbReference type="Proteomes" id="UP001138997"/>
    </source>
</evidence>
<gene>
    <name evidence="4" type="ORF">LR394_09420</name>
</gene>
<dbReference type="InterPro" id="IPR036291">
    <property type="entry name" value="NAD(P)-bd_dom_sf"/>
</dbReference>
<dbReference type="GO" id="GO:0008270">
    <property type="term" value="F:zinc ion binding"/>
    <property type="evidence" value="ECO:0007669"/>
    <property type="project" value="InterPro"/>
</dbReference>
<reference evidence="4" key="1">
    <citation type="submission" date="2021-11" db="EMBL/GenBank/DDBJ databases">
        <title>Streptomyces corallinus and Kineosporia corallina sp. nov., two new coral-derived marine actinobacteria.</title>
        <authorList>
            <person name="Buangrab K."/>
            <person name="Sutthacheep M."/>
            <person name="Yeemin T."/>
            <person name="Harunari E."/>
            <person name="Igarashi Y."/>
            <person name="Sripreechasak P."/>
            <person name="Kanchanasin P."/>
            <person name="Tanasupawat S."/>
            <person name="Phongsopitanun W."/>
        </authorList>
    </citation>
    <scope>NUCLEOTIDE SEQUENCE</scope>
    <source>
        <strain evidence="4">JCM 31032</strain>
    </source>
</reference>
<dbReference type="SUPFAM" id="SSF51735">
    <property type="entry name" value="NAD(P)-binding Rossmann-fold domains"/>
    <property type="match status" value="1"/>
</dbReference>
<dbReference type="RefSeq" id="WP_231440293.1">
    <property type="nucleotide sequence ID" value="NZ_JAJOMB010000004.1"/>
</dbReference>
<dbReference type="AlphaFoldDB" id="A0A9X1NCD8"/>
<dbReference type="InterPro" id="IPR051603">
    <property type="entry name" value="Zinc-ADH_QOR/CCCR"/>
</dbReference>
<accession>A0A9X1NCD8</accession>
<name>A0A9X1NCD8_9ACTN</name>
<dbReference type="GO" id="GO:0016491">
    <property type="term" value="F:oxidoreductase activity"/>
    <property type="evidence" value="ECO:0007669"/>
    <property type="project" value="UniProtKB-KW"/>
</dbReference>
<dbReference type="InterPro" id="IPR020843">
    <property type="entry name" value="ER"/>
</dbReference>